<organism evidence="1 2">
    <name type="scientific">Periplaneta americana</name>
    <name type="common">American cockroach</name>
    <name type="synonym">Blatta americana</name>
    <dbReference type="NCBI Taxonomy" id="6978"/>
    <lineage>
        <taxon>Eukaryota</taxon>
        <taxon>Metazoa</taxon>
        <taxon>Ecdysozoa</taxon>
        <taxon>Arthropoda</taxon>
        <taxon>Hexapoda</taxon>
        <taxon>Insecta</taxon>
        <taxon>Pterygota</taxon>
        <taxon>Neoptera</taxon>
        <taxon>Polyneoptera</taxon>
        <taxon>Dictyoptera</taxon>
        <taxon>Blattodea</taxon>
        <taxon>Blattoidea</taxon>
        <taxon>Blattidae</taxon>
        <taxon>Blattinae</taxon>
        <taxon>Periplaneta</taxon>
    </lineage>
</organism>
<comment type="caution">
    <text evidence="1">The sequence shown here is derived from an EMBL/GenBank/DDBJ whole genome shotgun (WGS) entry which is preliminary data.</text>
</comment>
<keyword evidence="2" id="KW-1185">Reference proteome</keyword>
<gene>
    <name evidence="1" type="ORF">ANN_26031</name>
</gene>
<evidence type="ECO:0000313" key="2">
    <source>
        <dbReference type="Proteomes" id="UP001148838"/>
    </source>
</evidence>
<dbReference type="EMBL" id="JAJSOF020000036">
    <property type="protein sequence ID" value="KAJ4429035.1"/>
    <property type="molecule type" value="Genomic_DNA"/>
</dbReference>
<reference evidence="1 2" key="1">
    <citation type="journal article" date="2022" name="Allergy">
        <title>Genome assembly and annotation of Periplaneta americana reveal a comprehensive cockroach allergen profile.</title>
        <authorList>
            <person name="Wang L."/>
            <person name="Xiong Q."/>
            <person name="Saelim N."/>
            <person name="Wang L."/>
            <person name="Nong W."/>
            <person name="Wan A.T."/>
            <person name="Shi M."/>
            <person name="Liu X."/>
            <person name="Cao Q."/>
            <person name="Hui J.H.L."/>
            <person name="Sookrung N."/>
            <person name="Leung T.F."/>
            <person name="Tungtrongchitr A."/>
            <person name="Tsui S.K.W."/>
        </authorList>
    </citation>
    <scope>NUCLEOTIDE SEQUENCE [LARGE SCALE GENOMIC DNA]</scope>
    <source>
        <strain evidence="1">PWHHKU_190912</strain>
    </source>
</reference>
<dbReference type="Proteomes" id="UP001148838">
    <property type="component" value="Unassembled WGS sequence"/>
</dbReference>
<evidence type="ECO:0000313" key="1">
    <source>
        <dbReference type="EMBL" id="KAJ4429035.1"/>
    </source>
</evidence>
<protein>
    <submittedName>
        <fullName evidence="1">Uncharacterized protein</fullName>
    </submittedName>
</protein>
<sequence>MKNWSDDSEHCVVSASDKKDDRIVVTHCGGQAGFIEDALFITHKSMADAPGDYHGTMNATIFTNWFANSILKRLQEPSVIVCANA</sequence>
<name>A0ABQ8S5C3_PERAM</name>
<proteinExistence type="predicted"/>
<accession>A0ABQ8S5C3</accession>